<dbReference type="InterPro" id="IPR010524">
    <property type="entry name" value="Sig_transdc_resp-reg_PrpR_N"/>
</dbReference>
<keyword evidence="3" id="KW-0805">Transcription regulation</keyword>
<proteinExistence type="predicted"/>
<dbReference type="PANTHER" id="PTHR32071:SF119">
    <property type="entry name" value="SIGMA L-DEPENDENT TRANSCRIPTIONAL REGULATOR YPLP-RELATED"/>
    <property type="match status" value="1"/>
</dbReference>
<dbReference type="SUPFAM" id="SSF46689">
    <property type="entry name" value="Homeodomain-like"/>
    <property type="match status" value="1"/>
</dbReference>
<name>A0A554A3Y0_9BACI</name>
<dbReference type="GO" id="GO:0000156">
    <property type="term" value="F:phosphorelay response regulator activity"/>
    <property type="evidence" value="ECO:0007669"/>
    <property type="project" value="InterPro"/>
</dbReference>
<dbReference type="Proteomes" id="UP000318521">
    <property type="component" value="Unassembled WGS sequence"/>
</dbReference>
<dbReference type="Pfam" id="PF25601">
    <property type="entry name" value="AAA_lid_14"/>
    <property type="match status" value="1"/>
</dbReference>
<dbReference type="Gene3D" id="1.10.8.60">
    <property type="match status" value="1"/>
</dbReference>
<sequence length="591" mass="67600">MQRLELVRLKILAIAPYEGLKEIFKKVGEEYQCDFDVEHEDFCKGKELSRKVMHNQADIIISRGGTASYVERELSVPVIEVEVSGYDILRILTFIKDYEGKKGLIAFSKIANGAKTICDILDIDISIYAVNSEEEVQQRLEQMKRENYEVVVGDVIAVQKAESIGLNGFLLTSGEESVKKAFDQARKLFNHLEEVKSSYKPIELYVEHSNEAVAILSKDNHILYSNQRFVQLQQANNWPEEVVLMAVERMERTGSNKSFVEHSGHYLDIELEKLDQELVAITCRESDLQHVNQHESVNIVDPNWQLSRTMKTFITTGNDQLKRVIEQAQSYHQDVRNIWITGAVGTGKESLAHFIHFSESSEVTTPLAVLHCERVAQNIPLEQLTLDSDYSVLLLNIERLTHAMQQQLLDHINTQPKDVRYLVTCNIDMEEAVRNQEFLAELFERLSTVKVDIPLLAERKEDIEVLALSFIHEFNLELGKQVVGLRSEALELLKEQSWEGNVNQLKAVIKECVAVTNTPYIERESLEQALKNENGSSSPYSIDLSGTLEDIEGRIIYKIWNEEGQNRTKTAKRLGINRTTLWRRLNKVNPS</sequence>
<dbReference type="InterPro" id="IPR009057">
    <property type="entry name" value="Homeodomain-like_sf"/>
</dbReference>
<dbReference type="SUPFAM" id="SSF159800">
    <property type="entry name" value="PrpR receptor domain-like"/>
    <property type="match status" value="1"/>
</dbReference>
<dbReference type="Gene3D" id="3.40.50.2300">
    <property type="match status" value="1"/>
</dbReference>
<reference evidence="6 7" key="1">
    <citation type="submission" date="2019-07" db="EMBL/GenBank/DDBJ databases">
        <authorList>
            <person name="Park Y.J."/>
            <person name="Jeong S.E."/>
            <person name="Jung H.S."/>
        </authorList>
    </citation>
    <scope>NUCLEOTIDE SEQUENCE [LARGE SCALE GENOMIC DNA]</scope>
    <source>
        <strain evidence="7">P16(2019)</strain>
    </source>
</reference>
<dbReference type="PANTHER" id="PTHR32071">
    <property type="entry name" value="TRANSCRIPTIONAL REGULATORY PROTEIN"/>
    <property type="match status" value="1"/>
</dbReference>
<gene>
    <name evidence="6" type="ORF">FN960_02255</name>
</gene>
<evidence type="ECO:0000256" key="1">
    <source>
        <dbReference type="ARBA" id="ARBA00022741"/>
    </source>
</evidence>
<dbReference type="GO" id="GO:0043565">
    <property type="term" value="F:sequence-specific DNA binding"/>
    <property type="evidence" value="ECO:0007669"/>
    <property type="project" value="InterPro"/>
</dbReference>
<keyword evidence="4" id="KW-0804">Transcription</keyword>
<accession>A0A554A3Y0</accession>
<evidence type="ECO:0000313" key="6">
    <source>
        <dbReference type="EMBL" id="TSB48397.1"/>
    </source>
</evidence>
<protein>
    <submittedName>
        <fullName evidence="6">Sigma-54-dependent Fis family transcriptional regulator</fullName>
    </submittedName>
</protein>
<dbReference type="InterPro" id="IPR058031">
    <property type="entry name" value="AAA_lid_NorR"/>
</dbReference>
<dbReference type="InterPro" id="IPR002078">
    <property type="entry name" value="Sigma_54_int"/>
</dbReference>
<evidence type="ECO:0000256" key="3">
    <source>
        <dbReference type="ARBA" id="ARBA00023015"/>
    </source>
</evidence>
<evidence type="ECO:0000256" key="4">
    <source>
        <dbReference type="ARBA" id="ARBA00023163"/>
    </source>
</evidence>
<feature type="domain" description="Sigma-54 factor interaction" evidence="5">
    <location>
        <begin position="314"/>
        <end position="514"/>
    </location>
</feature>
<dbReference type="GO" id="GO:0006355">
    <property type="term" value="P:regulation of DNA-templated transcription"/>
    <property type="evidence" value="ECO:0007669"/>
    <property type="project" value="InterPro"/>
</dbReference>
<dbReference type="Gene3D" id="3.40.50.10660">
    <property type="entry name" value="PrpR receptor domain-like"/>
    <property type="match status" value="1"/>
</dbReference>
<evidence type="ECO:0000256" key="2">
    <source>
        <dbReference type="ARBA" id="ARBA00022840"/>
    </source>
</evidence>
<dbReference type="SUPFAM" id="SSF52540">
    <property type="entry name" value="P-loop containing nucleoside triphosphate hydrolases"/>
    <property type="match status" value="1"/>
</dbReference>
<dbReference type="PROSITE" id="PS50045">
    <property type="entry name" value="SIGMA54_INTERACT_4"/>
    <property type="match status" value="1"/>
</dbReference>
<dbReference type="GO" id="GO:0005524">
    <property type="term" value="F:ATP binding"/>
    <property type="evidence" value="ECO:0007669"/>
    <property type="project" value="UniProtKB-KW"/>
</dbReference>
<evidence type="ECO:0000313" key="7">
    <source>
        <dbReference type="Proteomes" id="UP000318521"/>
    </source>
</evidence>
<dbReference type="Pfam" id="PF14532">
    <property type="entry name" value="Sigma54_activ_2"/>
    <property type="match status" value="1"/>
</dbReference>
<dbReference type="Pfam" id="PF06506">
    <property type="entry name" value="PrpR_N"/>
    <property type="match status" value="1"/>
</dbReference>
<comment type="caution">
    <text evidence="6">The sequence shown here is derived from an EMBL/GenBank/DDBJ whole genome shotgun (WGS) entry which is preliminary data.</text>
</comment>
<dbReference type="EMBL" id="VLXZ01000001">
    <property type="protein sequence ID" value="TSB48397.1"/>
    <property type="molecule type" value="Genomic_DNA"/>
</dbReference>
<dbReference type="InterPro" id="IPR002197">
    <property type="entry name" value="HTH_Fis"/>
</dbReference>
<keyword evidence="7" id="KW-1185">Reference proteome</keyword>
<dbReference type="AlphaFoldDB" id="A0A554A3Y0"/>
<dbReference type="InterPro" id="IPR027417">
    <property type="entry name" value="P-loop_NTPase"/>
</dbReference>
<keyword evidence="1" id="KW-0547">Nucleotide-binding</keyword>
<keyword evidence="2" id="KW-0067">ATP-binding</keyword>
<dbReference type="OrthoDB" id="9771372at2"/>
<dbReference type="Pfam" id="PF02954">
    <property type="entry name" value="HTH_8"/>
    <property type="match status" value="1"/>
</dbReference>
<organism evidence="6 7">
    <name type="scientific">Alkalicoccobacillus porphyridii</name>
    <dbReference type="NCBI Taxonomy" id="2597270"/>
    <lineage>
        <taxon>Bacteria</taxon>
        <taxon>Bacillati</taxon>
        <taxon>Bacillota</taxon>
        <taxon>Bacilli</taxon>
        <taxon>Bacillales</taxon>
        <taxon>Bacillaceae</taxon>
        <taxon>Alkalicoccobacillus</taxon>
    </lineage>
</organism>
<evidence type="ECO:0000259" key="5">
    <source>
        <dbReference type="PROSITE" id="PS50045"/>
    </source>
</evidence>
<dbReference type="Gene3D" id="3.40.50.300">
    <property type="entry name" value="P-loop containing nucleotide triphosphate hydrolases"/>
    <property type="match status" value="1"/>
</dbReference>
<dbReference type="Gene3D" id="1.10.10.60">
    <property type="entry name" value="Homeodomain-like"/>
    <property type="match status" value="1"/>
</dbReference>